<feature type="region of interest" description="Disordered" evidence="1">
    <location>
        <begin position="27"/>
        <end position="60"/>
    </location>
</feature>
<dbReference type="Gene3D" id="2.60.120.200">
    <property type="match status" value="1"/>
</dbReference>
<evidence type="ECO:0000313" key="3">
    <source>
        <dbReference type="EMBL" id="RUL88690.1"/>
    </source>
</evidence>
<dbReference type="EMBL" id="RYZH01000008">
    <property type="protein sequence ID" value="RUL88690.1"/>
    <property type="molecule type" value="Genomic_DNA"/>
</dbReference>
<dbReference type="AlphaFoldDB" id="A0A432MN13"/>
<accession>A0A432MN13</accession>
<evidence type="ECO:0000313" key="4">
    <source>
        <dbReference type="Proteomes" id="UP000280296"/>
    </source>
</evidence>
<dbReference type="Proteomes" id="UP000280296">
    <property type="component" value="Unassembled WGS sequence"/>
</dbReference>
<proteinExistence type="predicted"/>
<reference evidence="3 4" key="1">
    <citation type="submission" date="2018-12" db="EMBL/GenBank/DDBJ databases">
        <authorList>
            <person name="Toschakov S.V."/>
        </authorList>
    </citation>
    <scope>NUCLEOTIDE SEQUENCE [LARGE SCALE GENOMIC DNA]</scope>
    <source>
        <strain evidence="3 4">GM2012</strain>
    </source>
</reference>
<feature type="signal peptide" evidence="2">
    <location>
        <begin position="1"/>
        <end position="25"/>
    </location>
</feature>
<evidence type="ECO:0000256" key="2">
    <source>
        <dbReference type="SAM" id="SignalP"/>
    </source>
</evidence>
<dbReference type="OrthoDB" id="251863at2"/>
<name>A0A432MN13_9BACT</name>
<evidence type="ECO:0000256" key="1">
    <source>
        <dbReference type="SAM" id="MobiDB-lite"/>
    </source>
</evidence>
<keyword evidence="2" id="KW-0732">Signal</keyword>
<organism evidence="3 4">
    <name type="scientific">Tautonia sociabilis</name>
    <dbReference type="NCBI Taxonomy" id="2080755"/>
    <lineage>
        <taxon>Bacteria</taxon>
        <taxon>Pseudomonadati</taxon>
        <taxon>Planctomycetota</taxon>
        <taxon>Planctomycetia</taxon>
        <taxon>Isosphaerales</taxon>
        <taxon>Isosphaeraceae</taxon>
        <taxon>Tautonia</taxon>
    </lineage>
</organism>
<feature type="chain" id="PRO_5019217168" evidence="2">
    <location>
        <begin position="26"/>
        <end position="331"/>
    </location>
</feature>
<keyword evidence="4" id="KW-1185">Reference proteome</keyword>
<gene>
    <name evidence="3" type="ORF">TsocGM_06015</name>
</gene>
<protein>
    <submittedName>
        <fullName evidence="3">Uncharacterized protein</fullName>
    </submittedName>
</protein>
<sequence>MNSDRLPRSIPIVIALVLALVPAPAAPASPAGVGPTPGPGGDPDGSRNLAEGSPLPRGDGLAAAFPADRGIAEHPDVIFADDFEGEAHYSLKWDDMRNDAGAVLALVDESASDPRVGSKSLKVTAKLGENTGGGLTTWFEPGEEVFVRFLVKFDPECDYVHHFVTLRANRGLTGRDRWSGFGSAGVRPEGHERFSTAIEPWGDWGKLPPPGRWNFYSYWHEMEKSPDGKYWGNAFRPAEQPDIPRGKWICVEFLLKHNTPGEADGEQAFWIDGELLGHWTGINWRNDPRLRANALTLESYVTDRWTKNPVNIVLFDNVVISRSYIGPPARP</sequence>
<reference evidence="3 4" key="2">
    <citation type="submission" date="2019-01" db="EMBL/GenBank/DDBJ databases">
        <title>Tautonia sociabilis, a novel thermotolerant planctomycete of Isosphaeraceae family, isolated from a 4000 m deep subterranean habitat.</title>
        <authorList>
            <person name="Kovaleva O.L."/>
            <person name="Elcheninov A.G."/>
            <person name="Van Heerden E."/>
            <person name="Toshchakov S.V."/>
            <person name="Novikov A."/>
            <person name="Bonch-Osmolovskaya E.A."/>
            <person name="Kublanov I.V."/>
        </authorList>
    </citation>
    <scope>NUCLEOTIDE SEQUENCE [LARGE SCALE GENOMIC DNA]</scope>
    <source>
        <strain evidence="3 4">GM2012</strain>
    </source>
</reference>
<comment type="caution">
    <text evidence="3">The sequence shown here is derived from an EMBL/GenBank/DDBJ whole genome shotgun (WGS) entry which is preliminary data.</text>
</comment>
<dbReference type="RefSeq" id="WP_126724397.1">
    <property type="nucleotide sequence ID" value="NZ_RYZH01000008.1"/>
</dbReference>